<reference evidence="1 2" key="1">
    <citation type="journal article" date="2017" name="Nat. Commun.">
        <title>Genome assembly with in vitro proximity ligation data and whole-genome triplication in lettuce.</title>
        <authorList>
            <person name="Reyes-Chin-Wo S."/>
            <person name="Wang Z."/>
            <person name="Yang X."/>
            <person name="Kozik A."/>
            <person name="Arikit S."/>
            <person name="Song C."/>
            <person name="Xia L."/>
            <person name="Froenicke L."/>
            <person name="Lavelle D.O."/>
            <person name="Truco M.J."/>
            <person name="Xia R."/>
            <person name="Zhu S."/>
            <person name="Xu C."/>
            <person name="Xu H."/>
            <person name="Xu X."/>
            <person name="Cox K."/>
            <person name="Korf I."/>
            <person name="Meyers B.C."/>
            <person name="Michelmore R.W."/>
        </authorList>
    </citation>
    <scope>NUCLEOTIDE SEQUENCE [LARGE SCALE GENOMIC DNA]</scope>
    <source>
        <strain evidence="2">cv. Salinas</strain>
        <tissue evidence="1">Seedlings</tissue>
    </source>
</reference>
<dbReference type="EMBL" id="NBSK02000002">
    <property type="protein sequence ID" value="KAJ0220513.1"/>
    <property type="molecule type" value="Genomic_DNA"/>
</dbReference>
<organism evidence="1 2">
    <name type="scientific">Lactuca sativa</name>
    <name type="common">Garden lettuce</name>
    <dbReference type="NCBI Taxonomy" id="4236"/>
    <lineage>
        <taxon>Eukaryota</taxon>
        <taxon>Viridiplantae</taxon>
        <taxon>Streptophyta</taxon>
        <taxon>Embryophyta</taxon>
        <taxon>Tracheophyta</taxon>
        <taxon>Spermatophyta</taxon>
        <taxon>Magnoliopsida</taxon>
        <taxon>eudicotyledons</taxon>
        <taxon>Gunneridae</taxon>
        <taxon>Pentapetalae</taxon>
        <taxon>asterids</taxon>
        <taxon>campanulids</taxon>
        <taxon>Asterales</taxon>
        <taxon>Asteraceae</taxon>
        <taxon>Cichorioideae</taxon>
        <taxon>Cichorieae</taxon>
        <taxon>Lactucinae</taxon>
        <taxon>Lactuca</taxon>
    </lineage>
</organism>
<protein>
    <submittedName>
        <fullName evidence="1">Uncharacterized protein</fullName>
    </submittedName>
</protein>
<comment type="caution">
    <text evidence="1">The sequence shown here is derived from an EMBL/GenBank/DDBJ whole genome shotgun (WGS) entry which is preliminary data.</text>
</comment>
<sequence length="173" mass="20069">MGNAKIYDVDLLRGTSEQSFQRLPLYCYNSNKKDPGTVTHIKSSDDNKFEYFFMAIVRAFQRSLCHIIIIDGEHLKGKYFGIMFLVVSMEVITNSSLLHLVLGKLKVESHGFCFYQDSKHIELIQVKWPFKPCFRCISKTLLSPFVDEYENLDRQPRENKDFVLGGCKGLPRF</sequence>
<evidence type="ECO:0000313" key="2">
    <source>
        <dbReference type="Proteomes" id="UP000235145"/>
    </source>
</evidence>
<dbReference type="Proteomes" id="UP000235145">
    <property type="component" value="Unassembled WGS sequence"/>
</dbReference>
<evidence type="ECO:0000313" key="1">
    <source>
        <dbReference type="EMBL" id="KAJ0220513.1"/>
    </source>
</evidence>
<name>A0A9R1WAU7_LACSA</name>
<gene>
    <name evidence="1" type="ORF">LSAT_V11C200052080</name>
</gene>
<dbReference type="AlphaFoldDB" id="A0A9R1WAU7"/>
<proteinExistence type="predicted"/>
<accession>A0A9R1WAU7</accession>
<keyword evidence="2" id="KW-1185">Reference proteome</keyword>